<gene>
    <name evidence="2" type="ordered locus">Dd586_1700</name>
</gene>
<name>D2BXW0_DICZ5</name>
<dbReference type="eggNOG" id="COG2242">
    <property type="taxonomic scope" value="Bacteria"/>
</dbReference>
<dbReference type="PANTHER" id="PTHR34203:SF15">
    <property type="entry name" value="SLL1173 PROTEIN"/>
    <property type="match status" value="1"/>
</dbReference>
<dbReference type="Proteomes" id="UP000001446">
    <property type="component" value="Chromosome"/>
</dbReference>
<dbReference type="STRING" id="590409.Dd586_1700"/>
<dbReference type="InterPro" id="IPR006342">
    <property type="entry name" value="FkbM_mtfrase"/>
</dbReference>
<dbReference type="Pfam" id="PF05050">
    <property type="entry name" value="Methyltransf_21"/>
    <property type="match status" value="1"/>
</dbReference>
<dbReference type="HOGENOM" id="CLU_079008_0_0_6"/>
<dbReference type="KEGG" id="ddc:Dd586_1700"/>
<dbReference type="InterPro" id="IPR052514">
    <property type="entry name" value="SAM-dependent_MTase"/>
</dbReference>
<feature type="domain" description="Methyltransferase FkbM" evidence="1">
    <location>
        <begin position="46"/>
        <end position="206"/>
    </location>
</feature>
<dbReference type="GO" id="GO:0008168">
    <property type="term" value="F:methyltransferase activity"/>
    <property type="evidence" value="ECO:0007669"/>
    <property type="project" value="UniProtKB-KW"/>
</dbReference>
<keyword evidence="2" id="KW-0489">Methyltransferase</keyword>
<dbReference type="PANTHER" id="PTHR34203">
    <property type="entry name" value="METHYLTRANSFERASE, FKBM FAMILY PROTEIN"/>
    <property type="match status" value="1"/>
</dbReference>
<evidence type="ECO:0000259" key="1">
    <source>
        <dbReference type="Pfam" id="PF05050"/>
    </source>
</evidence>
<dbReference type="NCBIfam" id="TIGR01444">
    <property type="entry name" value="fkbM_fam"/>
    <property type="match status" value="1"/>
</dbReference>
<evidence type="ECO:0000313" key="3">
    <source>
        <dbReference type="Proteomes" id="UP000001446"/>
    </source>
</evidence>
<dbReference type="RefSeq" id="WP_012884390.1">
    <property type="nucleotide sequence ID" value="NC_013592.1"/>
</dbReference>
<dbReference type="EMBL" id="CP001836">
    <property type="protein sequence ID" value="ACZ76564.1"/>
    <property type="molecule type" value="Genomic_DNA"/>
</dbReference>
<dbReference type="Gene3D" id="3.40.50.150">
    <property type="entry name" value="Vaccinia Virus protein VP39"/>
    <property type="match status" value="1"/>
</dbReference>
<dbReference type="AlphaFoldDB" id="D2BXW0"/>
<reference evidence="2" key="1">
    <citation type="submission" date="2009-12" db="EMBL/GenBank/DDBJ databases">
        <title>Complete sequence of Dickeya dadantii Ech586.</title>
        <authorList>
            <consortium name="US DOE Joint Genome Institute"/>
            <person name="Lucas S."/>
            <person name="Copeland A."/>
            <person name="Lapidus A."/>
            <person name="Glavina del Rio T."/>
            <person name="Tice H."/>
            <person name="Bruce D."/>
            <person name="Goodwin L."/>
            <person name="Pitluck S."/>
            <person name="Munk A.C."/>
            <person name="Brettin T."/>
            <person name="Detter J.C."/>
            <person name="Han C."/>
            <person name="Tapia R."/>
            <person name="Larimer F."/>
            <person name="Land M."/>
            <person name="Hauser L."/>
            <person name="Kyrpides N."/>
            <person name="Mikhailova N."/>
            <person name="Balakrishnan V."/>
            <person name="Glasner J."/>
            <person name="Perna N.T."/>
        </authorList>
    </citation>
    <scope>NUCLEOTIDE SEQUENCE [LARGE SCALE GENOMIC DNA]</scope>
    <source>
        <strain evidence="2">Ech586</strain>
    </source>
</reference>
<keyword evidence="2" id="KW-0808">Transferase</keyword>
<dbReference type="GO" id="GO:0032259">
    <property type="term" value="P:methylation"/>
    <property type="evidence" value="ECO:0007669"/>
    <property type="project" value="UniProtKB-KW"/>
</dbReference>
<keyword evidence="3" id="KW-1185">Reference proteome</keyword>
<sequence>MSQTIIKTKLDQVRGLIDRGFVYFDFEQILEVHYRRWIRPGDTVIDIGAHIGRHLGPMLDMIGPTGKALAFEPIPSVFSELKSRFCDKNVIFNNVALADRNGTADFIFAEGAAEESGLKKRKFNSPETTHPKTINVPVCTLDSFTKEFSSVSFIKIDIEGGEIDCLKGASSTISRFRPLISVEYGDLTYTAYGNNADTLFRFASENSYVIYDMFMNKLDDIDEWRSSLNYVYWDFFLVPVEKEQDFKLMVVSLPDEKLPDPRTVMNELKEAEKRIAEANEIINNMINSSSWKVTAPIRRIMSALRR</sequence>
<protein>
    <submittedName>
        <fullName evidence="2">Methyltransferase FkbM family</fullName>
    </submittedName>
</protein>
<dbReference type="InterPro" id="IPR029063">
    <property type="entry name" value="SAM-dependent_MTases_sf"/>
</dbReference>
<evidence type="ECO:0000313" key="2">
    <source>
        <dbReference type="EMBL" id="ACZ76564.1"/>
    </source>
</evidence>
<proteinExistence type="predicted"/>
<organism evidence="2 3">
    <name type="scientific">Dickeya zeae (strain Ech586)</name>
    <name type="common">Dickeya dadantii (strain Ech586)</name>
    <dbReference type="NCBI Taxonomy" id="590409"/>
    <lineage>
        <taxon>Bacteria</taxon>
        <taxon>Pseudomonadati</taxon>
        <taxon>Pseudomonadota</taxon>
        <taxon>Gammaproteobacteria</taxon>
        <taxon>Enterobacterales</taxon>
        <taxon>Pectobacteriaceae</taxon>
        <taxon>Dickeya</taxon>
        <taxon>Dickeya parazeae</taxon>
    </lineage>
</organism>
<accession>D2BXW0</accession>
<dbReference type="SUPFAM" id="SSF53335">
    <property type="entry name" value="S-adenosyl-L-methionine-dependent methyltransferases"/>
    <property type="match status" value="1"/>
</dbReference>